<evidence type="ECO:0000313" key="3">
    <source>
        <dbReference type="EMBL" id="KAK8962214.1"/>
    </source>
</evidence>
<sequence>MGSSASAPTNPGRLVFGEPAVADRPAVKKNLPQQRRQQQQQWRRRRSCKFFLQRGGWRLWARRPPVALAGVGRRARSRPAVKRPELNRDPFYGINRNLYNHWENISVTSNSGDSCSSKRSNLVSNHHLRTNLISSQVFLHSDVLTSIRKHCISGGKEACSTFSVITQTIKELERLAKLSFAWKSSASFNKCKDEDMRCIFQGNVAYVDRFYEEFGSGDFEGEDEIGGSLKIQNSRKPLDFQTLFGGNNNDDFMMGIKFTKKPKNREMKNSHNFPLGCPENFMHFESKEKNKVRDRSTLGADAGHI</sequence>
<name>A0ABR2MEU8_9ASPA</name>
<keyword evidence="4" id="KW-1185">Reference proteome</keyword>
<evidence type="ECO:0000313" key="4">
    <source>
        <dbReference type="Proteomes" id="UP001412067"/>
    </source>
</evidence>
<dbReference type="EMBL" id="JBBWWR010000008">
    <property type="protein sequence ID" value="KAK8962214.1"/>
    <property type="molecule type" value="Genomic_DNA"/>
</dbReference>
<dbReference type="PANTHER" id="PTHR12933:SF0">
    <property type="entry name" value="U3 SMALL NUCLEOLAR RNA-ASSOCIATED PROTEIN 25 HOMOLOG"/>
    <property type="match status" value="1"/>
</dbReference>
<organism evidence="3 4">
    <name type="scientific">Platanthera guangdongensis</name>
    <dbReference type="NCBI Taxonomy" id="2320717"/>
    <lineage>
        <taxon>Eukaryota</taxon>
        <taxon>Viridiplantae</taxon>
        <taxon>Streptophyta</taxon>
        <taxon>Embryophyta</taxon>
        <taxon>Tracheophyta</taxon>
        <taxon>Spermatophyta</taxon>
        <taxon>Magnoliopsida</taxon>
        <taxon>Liliopsida</taxon>
        <taxon>Asparagales</taxon>
        <taxon>Orchidaceae</taxon>
        <taxon>Orchidoideae</taxon>
        <taxon>Orchideae</taxon>
        <taxon>Orchidinae</taxon>
        <taxon>Platanthera</taxon>
    </lineage>
</organism>
<comment type="caution">
    <text evidence="3">The sequence shown here is derived from an EMBL/GenBank/DDBJ whole genome shotgun (WGS) entry which is preliminary data.</text>
</comment>
<reference evidence="3 4" key="1">
    <citation type="journal article" date="2022" name="Nat. Plants">
        <title>Genomes of leafy and leafless Platanthera orchids illuminate the evolution of mycoheterotrophy.</title>
        <authorList>
            <person name="Li M.H."/>
            <person name="Liu K.W."/>
            <person name="Li Z."/>
            <person name="Lu H.C."/>
            <person name="Ye Q.L."/>
            <person name="Zhang D."/>
            <person name="Wang J.Y."/>
            <person name="Li Y.F."/>
            <person name="Zhong Z.M."/>
            <person name="Liu X."/>
            <person name="Yu X."/>
            <person name="Liu D.K."/>
            <person name="Tu X.D."/>
            <person name="Liu B."/>
            <person name="Hao Y."/>
            <person name="Liao X.Y."/>
            <person name="Jiang Y.T."/>
            <person name="Sun W.H."/>
            <person name="Chen J."/>
            <person name="Chen Y.Q."/>
            <person name="Ai Y."/>
            <person name="Zhai J.W."/>
            <person name="Wu S.S."/>
            <person name="Zhou Z."/>
            <person name="Hsiao Y.Y."/>
            <person name="Wu W.L."/>
            <person name="Chen Y.Y."/>
            <person name="Lin Y.F."/>
            <person name="Hsu J.L."/>
            <person name="Li C.Y."/>
            <person name="Wang Z.W."/>
            <person name="Zhao X."/>
            <person name="Zhong W.Y."/>
            <person name="Ma X.K."/>
            <person name="Ma L."/>
            <person name="Huang J."/>
            <person name="Chen G.Z."/>
            <person name="Huang M.Z."/>
            <person name="Huang L."/>
            <person name="Peng D.H."/>
            <person name="Luo Y.B."/>
            <person name="Zou S.Q."/>
            <person name="Chen S.P."/>
            <person name="Lan S."/>
            <person name="Tsai W.C."/>
            <person name="Van de Peer Y."/>
            <person name="Liu Z.J."/>
        </authorList>
    </citation>
    <scope>NUCLEOTIDE SEQUENCE [LARGE SCALE GENOMIC DNA]</scope>
    <source>
        <strain evidence="3">Lor288</strain>
    </source>
</reference>
<gene>
    <name evidence="3" type="ORF">KSP40_PGU000623</name>
</gene>
<evidence type="ECO:0000256" key="1">
    <source>
        <dbReference type="SAM" id="MobiDB-lite"/>
    </source>
</evidence>
<dbReference type="Proteomes" id="UP001412067">
    <property type="component" value="Unassembled WGS sequence"/>
</dbReference>
<evidence type="ECO:0000259" key="2">
    <source>
        <dbReference type="Pfam" id="PF22916"/>
    </source>
</evidence>
<dbReference type="PANTHER" id="PTHR12933">
    <property type="entry name" value="ORF PROTEIN-RELATED"/>
    <property type="match status" value="1"/>
</dbReference>
<dbReference type="InterPro" id="IPR010678">
    <property type="entry name" value="UTP25"/>
</dbReference>
<dbReference type="Pfam" id="PF22916">
    <property type="entry name" value="UTP25_NTPase-like"/>
    <property type="match status" value="1"/>
</dbReference>
<protein>
    <recommendedName>
        <fullName evidence="2">UTP25 NTP hydrolase-like domain-containing protein</fullName>
    </recommendedName>
</protein>
<accession>A0ABR2MEU8</accession>
<feature type="domain" description="UTP25 NTP hydrolase-like" evidence="2">
    <location>
        <begin position="203"/>
        <end position="261"/>
    </location>
</feature>
<feature type="region of interest" description="Disordered" evidence="1">
    <location>
        <begin position="1"/>
        <end position="43"/>
    </location>
</feature>
<proteinExistence type="predicted"/>
<dbReference type="InterPro" id="IPR053940">
    <property type="entry name" value="UTP25_NTPase-like"/>
</dbReference>